<organism evidence="1 2">
    <name type="scientific">Spiribacter salinus</name>
    <dbReference type="NCBI Taxonomy" id="1335746"/>
    <lineage>
        <taxon>Bacteria</taxon>
        <taxon>Pseudomonadati</taxon>
        <taxon>Pseudomonadota</taxon>
        <taxon>Gammaproteobacteria</taxon>
        <taxon>Chromatiales</taxon>
        <taxon>Ectothiorhodospiraceae</taxon>
        <taxon>Spiribacter</taxon>
    </lineage>
</organism>
<dbReference type="Proteomes" id="UP000315400">
    <property type="component" value="Unassembled WGS sequence"/>
</dbReference>
<gene>
    <name evidence="1" type="ORF">FKY71_17955</name>
</gene>
<dbReference type="GO" id="GO:0004751">
    <property type="term" value="F:ribose-5-phosphate isomerase activity"/>
    <property type="evidence" value="ECO:0007669"/>
    <property type="project" value="UniProtKB-EC"/>
</dbReference>
<dbReference type="AlphaFoldDB" id="A0A540VAR4"/>
<dbReference type="EC" id="5.3.1.6" evidence="1"/>
<sequence>REQQLNNIAGIVTNGLFALRPADELLVGTDDGVERVTAA</sequence>
<evidence type="ECO:0000313" key="1">
    <source>
        <dbReference type="EMBL" id="TQE93857.1"/>
    </source>
</evidence>
<protein>
    <submittedName>
        <fullName evidence="1">Ribose 5-phosphate isomerase A</fullName>
        <ecNumber evidence="1">5.3.1.6</ecNumber>
    </submittedName>
</protein>
<evidence type="ECO:0000313" key="2">
    <source>
        <dbReference type="Proteomes" id="UP000315400"/>
    </source>
</evidence>
<reference evidence="1 2" key="1">
    <citation type="submission" date="2019-06" db="EMBL/GenBank/DDBJ databases">
        <title>Metagenome assembled Genome of Spiribacter salinus SL48-SHIP from the microbial mat of Salt Lake 48 (Novosibirsk region, Russia).</title>
        <authorList>
            <person name="Shipova A."/>
            <person name="Rozanov A.S."/>
            <person name="Bryanskaya A.V."/>
            <person name="Peltek S.E."/>
        </authorList>
    </citation>
    <scope>NUCLEOTIDE SEQUENCE [LARGE SCALE GENOMIC DNA]</scope>
    <source>
        <strain evidence="1">SL48-SHIP-2</strain>
    </source>
</reference>
<feature type="non-terminal residue" evidence="1">
    <location>
        <position position="1"/>
    </location>
</feature>
<proteinExistence type="predicted"/>
<accession>A0A540VAR4</accession>
<keyword evidence="1" id="KW-0413">Isomerase</keyword>
<name>A0A540VAR4_9GAMM</name>
<comment type="caution">
    <text evidence="1">The sequence shown here is derived from an EMBL/GenBank/DDBJ whole genome shotgun (WGS) entry which is preliminary data.</text>
</comment>
<dbReference type="EMBL" id="VIFK01000449">
    <property type="protein sequence ID" value="TQE93857.1"/>
    <property type="molecule type" value="Genomic_DNA"/>
</dbReference>